<dbReference type="Pfam" id="PF20209">
    <property type="entry name" value="DUF6570"/>
    <property type="match status" value="1"/>
</dbReference>
<dbReference type="EMBL" id="JARJCM010000479">
    <property type="protein sequence ID" value="KAJ7016634.1"/>
    <property type="molecule type" value="Genomic_DNA"/>
</dbReference>
<evidence type="ECO:0000259" key="1">
    <source>
        <dbReference type="Pfam" id="PF20209"/>
    </source>
</evidence>
<dbReference type="InterPro" id="IPR046700">
    <property type="entry name" value="DUF6570"/>
</dbReference>
<reference evidence="2" key="1">
    <citation type="submission" date="2023-03" db="EMBL/GenBank/DDBJ databases">
        <title>Massive genome expansion in bonnet fungi (Mycena s.s.) driven by repeated elements and novel gene families across ecological guilds.</title>
        <authorList>
            <consortium name="Lawrence Berkeley National Laboratory"/>
            <person name="Harder C.B."/>
            <person name="Miyauchi S."/>
            <person name="Viragh M."/>
            <person name="Kuo A."/>
            <person name="Thoen E."/>
            <person name="Andreopoulos B."/>
            <person name="Lu D."/>
            <person name="Skrede I."/>
            <person name="Drula E."/>
            <person name="Henrissat B."/>
            <person name="Morin E."/>
            <person name="Kohler A."/>
            <person name="Barry K."/>
            <person name="LaButti K."/>
            <person name="Morin E."/>
            <person name="Salamov A."/>
            <person name="Lipzen A."/>
            <person name="Mereny Z."/>
            <person name="Hegedus B."/>
            <person name="Baldrian P."/>
            <person name="Stursova M."/>
            <person name="Weitz H."/>
            <person name="Taylor A."/>
            <person name="Grigoriev I.V."/>
            <person name="Nagy L.G."/>
            <person name="Martin F."/>
            <person name="Kauserud H."/>
        </authorList>
    </citation>
    <scope>NUCLEOTIDE SEQUENCE</scope>
    <source>
        <strain evidence="2">CBHHK200</strain>
    </source>
</reference>
<organism evidence="2 3">
    <name type="scientific">Mycena alexandri</name>
    <dbReference type="NCBI Taxonomy" id="1745969"/>
    <lineage>
        <taxon>Eukaryota</taxon>
        <taxon>Fungi</taxon>
        <taxon>Dikarya</taxon>
        <taxon>Basidiomycota</taxon>
        <taxon>Agaricomycotina</taxon>
        <taxon>Agaricomycetes</taxon>
        <taxon>Agaricomycetidae</taxon>
        <taxon>Agaricales</taxon>
        <taxon>Marasmiineae</taxon>
        <taxon>Mycenaceae</taxon>
        <taxon>Mycena</taxon>
    </lineage>
</organism>
<accession>A0AAD6RWQ9</accession>
<protein>
    <recommendedName>
        <fullName evidence="1">DUF6570 domain-containing protein</fullName>
    </recommendedName>
</protein>
<feature type="non-terminal residue" evidence="2">
    <location>
        <position position="1"/>
    </location>
</feature>
<evidence type="ECO:0000313" key="3">
    <source>
        <dbReference type="Proteomes" id="UP001218188"/>
    </source>
</evidence>
<gene>
    <name evidence="2" type="ORF">C8F04DRAFT_924863</name>
</gene>
<feature type="domain" description="DUF6570" evidence="1">
    <location>
        <begin position="87"/>
        <end position="125"/>
    </location>
</feature>
<proteinExistence type="predicted"/>
<dbReference type="AlphaFoldDB" id="A0AAD6RWQ9"/>
<keyword evidence="3" id="KW-1185">Reference proteome</keyword>
<name>A0AAD6RWQ9_9AGAR</name>
<feature type="non-terminal residue" evidence="2">
    <location>
        <position position="129"/>
    </location>
</feature>
<sequence length="129" mass="14419">DEDDEGVQFVAPDEYDQIFGDGSDIPELPDDSAVSPTQAECIKKFNDALDAVKIACCGTCREEGFHIKLKNSGECGRCHADKRDTKLWSDGNNVNPSNQRPECLKNLTDMEEMLIARVKPVMQVRWTRG</sequence>
<evidence type="ECO:0000313" key="2">
    <source>
        <dbReference type="EMBL" id="KAJ7016634.1"/>
    </source>
</evidence>
<comment type="caution">
    <text evidence="2">The sequence shown here is derived from an EMBL/GenBank/DDBJ whole genome shotgun (WGS) entry which is preliminary data.</text>
</comment>
<dbReference type="Proteomes" id="UP001218188">
    <property type="component" value="Unassembled WGS sequence"/>
</dbReference>